<dbReference type="PANTHER" id="PTHR43105:SF10">
    <property type="entry name" value="NADH-QUINONE OXIDOREDUCTASE SUBUNIT G"/>
    <property type="match status" value="1"/>
</dbReference>
<keyword evidence="1" id="KW-0004">4Fe-4S</keyword>
<organism evidence="7">
    <name type="scientific">freshwater metagenome</name>
    <dbReference type="NCBI Taxonomy" id="449393"/>
    <lineage>
        <taxon>unclassified sequences</taxon>
        <taxon>metagenomes</taxon>
        <taxon>ecological metagenomes</taxon>
    </lineage>
</organism>
<dbReference type="Gene3D" id="3.40.50.740">
    <property type="match status" value="1"/>
</dbReference>
<evidence type="ECO:0000256" key="2">
    <source>
        <dbReference type="ARBA" id="ARBA00022723"/>
    </source>
</evidence>
<protein>
    <submittedName>
        <fullName evidence="7">Unannotated protein</fullName>
    </submittedName>
</protein>
<evidence type="ECO:0000256" key="4">
    <source>
        <dbReference type="ARBA" id="ARBA00023014"/>
    </source>
</evidence>
<dbReference type="InterPro" id="IPR006656">
    <property type="entry name" value="Mopterin_OxRdtase"/>
</dbReference>
<dbReference type="GO" id="GO:0022904">
    <property type="term" value="P:respiratory electron transport chain"/>
    <property type="evidence" value="ECO:0007669"/>
    <property type="project" value="TreeGrafter"/>
</dbReference>
<evidence type="ECO:0000256" key="1">
    <source>
        <dbReference type="ARBA" id="ARBA00022485"/>
    </source>
</evidence>
<dbReference type="AlphaFoldDB" id="A0A6J7N397"/>
<dbReference type="Gene3D" id="2.40.40.20">
    <property type="match status" value="1"/>
</dbReference>
<keyword evidence="3" id="KW-0408">Iron</keyword>
<sequence>MSRIPISEEELISRYGPHLNEEPPGGWDGGIVPDRVVQTHCCFCGQQCGIKLKVKDNEVIGFEPWYEFPFNEGKLCPKGVKRYLQGSHPDRLLHPLERDSTSPSGFRQISWDDALNRVASEVRRIQEEHGPDAFAMLSGVSLTNEKSYLVGKFARLALGTANLDYNGRFCMVSAGAGNKKALGVDRAPNPWSDIPLADVVWVAGSNIAETFPITTSYIWKARDRGARLIVQDPRVVPLARTADLFLPVRPGSDSALFGAVLHQLIRNDWLDHEFIDNHTVDFDQAAAAVADMTPAWAASITGVAAARIEEAAELWGTSATGMLLHARGIEQQSKGVDNVLAAINLGLATGKFGKPGCGVSTITGQGNGQGGREQGHKCDQLPGNRDISNPEHREHVAGVWGCDESEIPGKGLSAEEIIEAIHEGSIKGLLSICFNPLVSAPDSNFTKEALDKLEFYSVIDFFLSESAQHADMVLPGSLHEEDEGTATSGEGRIIKINAATEPPGEARLDWEILVDLAERLDRGQYFPFQSSKEIFEELRLASAGGTADYRGVTWERVEAEMGLFWPVPEEGHPGTPRLFEGGKFYHPDGKARFHPIPFRESAEVVDDEYPIWLTTGRVVSQYLSGTQTRRIGALVRQYPEPLCEMHPQLAAQLGVSDGDLITVTSRRGDMVLPAQVVATIRPDTVFIPFHWPGRKAVNQLTNRALDPISRMPEFKVSAVRIDRVDDSQRAGESSEPRPA</sequence>
<dbReference type="GO" id="GO:0043546">
    <property type="term" value="F:molybdopterin cofactor binding"/>
    <property type="evidence" value="ECO:0007669"/>
    <property type="project" value="InterPro"/>
</dbReference>
<gene>
    <name evidence="7" type="ORF">UFOPK3914_01428</name>
</gene>
<dbReference type="Gene3D" id="3.40.228.10">
    <property type="entry name" value="Dimethylsulfoxide Reductase, domain 2"/>
    <property type="match status" value="1"/>
</dbReference>
<dbReference type="GO" id="GO:0003954">
    <property type="term" value="F:NADH dehydrogenase activity"/>
    <property type="evidence" value="ECO:0007669"/>
    <property type="project" value="TreeGrafter"/>
</dbReference>
<dbReference type="EMBL" id="CAFBOG010000146">
    <property type="protein sequence ID" value="CAB4987821.1"/>
    <property type="molecule type" value="Genomic_DNA"/>
</dbReference>
<evidence type="ECO:0000313" key="7">
    <source>
        <dbReference type="EMBL" id="CAB4987821.1"/>
    </source>
</evidence>
<dbReference type="Pfam" id="PF01568">
    <property type="entry name" value="Molydop_binding"/>
    <property type="match status" value="1"/>
</dbReference>
<accession>A0A6J7N397</accession>
<feature type="region of interest" description="Disordered" evidence="5">
    <location>
        <begin position="365"/>
        <end position="390"/>
    </location>
</feature>
<keyword evidence="4" id="KW-0411">Iron-sulfur</keyword>
<name>A0A6J7N397_9ZZZZ</name>
<dbReference type="CDD" id="cd00508">
    <property type="entry name" value="MopB_CT_Fdh-Nap-like"/>
    <property type="match status" value="1"/>
</dbReference>
<dbReference type="SMART" id="SM00926">
    <property type="entry name" value="Molybdop_Fe4S4"/>
    <property type="match status" value="1"/>
</dbReference>
<dbReference type="GO" id="GO:0051539">
    <property type="term" value="F:4 iron, 4 sulfur cluster binding"/>
    <property type="evidence" value="ECO:0007669"/>
    <property type="project" value="UniProtKB-KW"/>
</dbReference>
<dbReference type="PROSITE" id="PS51669">
    <property type="entry name" value="4FE4S_MOW_BIS_MGD"/>
    <property type="match status" value="1"/>
</dbReference>
<dbReference type="GO" id="GO:0046872">
    <property type="term" value="F:metal ion binding"/>
    <property type="evidence" value="ECO:0007669"/>
    <property type="project" value="UniProtKB-KW"/>
</dbReference>
<dbReference type="Pfam" id="PF00384">
    <property type="entry name" value="Molybdopterin"/>
    <property type="match status" value="1"/>
</dbReference>
<dbReference type="Pfam" id="PF04879">
    <property type="entry name" value="Molybdop_Fe4S4"/>
    <property type="match status" value="1"/>
</dbReference>
<dbReference type="InterPro" id="IPR006963">
    <property type="entry name" value="Mopterin_OxRdtase_4Fe-4S_dom"/>
</dbReference>
<dbReference type="Gene3D" id="2.20.25.90">
    <property type="entry name" value="ADC-like domains"/>
    <property type="match status" value="1"/>
</dbReference>
<proteinExistence type="predicted"/>
<evidence type="ECO:0000259" key="6">
    <source>
        <dbReference type="PROSITE" id="PS51669"/>
    </source>
</evidence>
<dbReference type="GO" id="GO:0016020">
    <property type="term" value="C:membrane"/>
    <property type="evidence" value="ECO:0007669"/>
    <property type="project" value="TreeGrafter"/>
</dbReference>
<dbReference type="SUPFAM" id="SSF53706">
    <property type="entry name" value="Formate dehydrogenase/DMSO reductase, domains 1-3"/>
    <property type="match status" value="1"/>
</dbReference>
<dbReference type="InterPro" id="IPR050123">
    <property type="entry name" value="Prok_molybdopt-oxidoreductase"/>
</dbReference>
<dbReference type="InterPro" id="IPR006657">
    <property type="entry name" value="MoPterin_dinucl-bd_dom"/>
</dbReference>
<evidence type="ECO:0000256" key="5">
    <source>
        <dbReference type="SAM" id="MobiDB-lite"/>
    </source>
</evidence>
<dbReference type="SUPFAM" id="SSF50692">
    <property type="entry name" value="ADC-like"/>
    <property type="match status" value="1"/>
</dbReference>
<feature type="domain" description="4Fe-4S Mo/W bis-MGD-type" evidence="6">
    <location>
        <begin position="34"/>
        <end position="90"/>
    </location>
</feature>
<dbReference type="InterPro" id="IPR009010">
    <property type="entry name" value="Asp_de-COase-like_dom_sf"/>
</dbReference>
<dbReference type="PANTHER" id="PTHR43105">
    <property type="entry name" value="RESPIRATORY NITRATE REDUCTASE"/>
    <property type="match status" value="1"/>
</dbReference>
<keyword evidence="2" id="KW-0479">Metal-binding</keyword>
<evidence type="ECO:0000256" key="3">
    <source>
        <dbReference type="ARBA" id="ARBA00023004"/>
    </source>
</evidence>
<reference evidence="7" key="1">
    <citation type="submission" date="2020-05" db="EMBL/GenBank/DDBJ databases">
        <authorList>
            <person name="Chiriac C."/>
            <person name="Salcher M."/>
            <person name="Ghai R."/>
            <person name="Kavagutti S V."/>
        </authorList>
    </citation>
    <scope>NUCLEOTIDE SEQUENCE</scope>
</reference>